<evidence type="ECO:0000313" key="6">
    <source>
        <dbReference type="EMBL" id="CAA0108325.1"/>
    </source>
</evidence>
<keyword evidence="1 6" id="KW-0560">Oxidoreductase</keyword>
<evidence type="ECO:0000259" key="4">
    <source>
        <dbReference type="Pfam" id="PF03781"/>
    </source>
</evidence>
<evidence type="ECO:0000256" key="1">
    <source>
        <dbReference type="ARBA" id="ARBA00023002"/>
    </source>
</evidence>
<dbReference type="InterPro" id="IPR051043">
    <property type="entry name" value="Sulfatase_Mod_Factor_Kinase"/>
</dbReference>
<reference evidence="6 7" key="1">
    <citation type="submission" date="2019-11" db="EMBL/GenBank/DDBJ databases">
        <authorList>
            <person name="Holert J."/>
        </authorList>
    </citation>
    <scope>NUCLEOTIDE SEQUENCE [LARGE SCALE GENOMIC DNA]</scope>
    <source>
        <strain evidence="6">SB11_3</strain>
    </source>
</reference>
<dbReference type="InterPro" id="IPR005532">
    <property type="entry name" value="SUMF_dom"/>
</dbReference>
<dbReference type="AlphaFoldDB" id="A0A5S9PTV6"/>
<dbReference type="NCBIfam" id="TIGR03440">
    <property type="entry name" value="egtB_TIGR03440"/>
    <property type="match status" value="1"/>
</dbReference>
<feature type="domain" description="DinB-like" evidence="5">
    <location>
        <begin position="20"/>
        <end position="152"/>
    </location>
</feature>
<dbReference type="InterPro" id="IPR024775">
    <property type="entry name" value="DinB-like"/>
</dbReference>
<comment type="pathway">
    <text evidence="3">Amino-acid biosynthesis; ergothioneine biosynthesis.</text>
</comment>
<feature type="domain" description="Sulfatase-modifying factor enzyme-like" evidence="4">
    <location>
        <begin position="193"/>
        <end position="346"/>
    </location>
</feature>
<dbReference type="SUPFAM" id="SSF109854">
    <property type="entry name" value="DinB/YfiT-like putative metalloenzymes"/>
    <property type="match status" value="1"/>
</dbReference>
<keyword evidence="7" id="KW-1185">Reference proteome</keyword>
<keyword evidence="2" id="KW-0408">Iron</keyword>
<dbReference type="PANTHER" id="PTHR23150:SF36">
    <property type="entry name" value="HERCYNINE OXYGENASE"/>
    <property type="match status" value="1"/>
</dbReference>
<sequence length="432" mass="50096">MSAITQQPFDTVTALKKRYSVTRRQSLSACEPLCADDFNLQAEAFTSPPKWHLAHTSWFFETFILKPFSDGYQTPDPIYEVIFNSYYNGVGKPFARGRRGLLSRPTVDQVLAYREWVDRHMLELLEDQQHRHRRTIEQRCRLGIEHEQQHQELFYTDIKYSFYENPVLPVFQKEEAVRVASPTAKPVQWHRFDGGLVTIGIDERNVAFSYDNEGPEHQCFLQPYAIADRLVTNHEYQAFIDDGGYQRSELWLADGWSHITQEGWQAPLYWQDDQEYTLNGLRQRRPDDPVTHLSGFEADAFATWAGCRLPTEAEWEHAARQLMGESALDNAAELHPKPADRREQGQWYTDCWQWTGSAYRPYPGFKPASGAIGEYNGKFMCNQWVLRGASCVTAAGHSRPSYRNFFYPHERWQFSGVRLAKDIQASKQKGDS</sequence>
<dbReference type="InterPro" id="IPR034660">
    <property type="entry name" value="DinB/YfiT-like"/>
</dbReference>
<dbReference type="InterPro" id="IPR042095">
    <property type="entry name" value="SUMF_sf"/>
</dbReference>
<proteinExistence type="predicted"/>
<dbReference type="PANTHER" id="PTHR23150">
    <property type="entry name" value="SULFATASE MODIFYING FACTOR 1, 2"/>
    <property type="match status" value="1"/>
</dbReference>
<dbReference type="EC" id="1.14.99.50" evidence="6"/>
<dbReference type="InterPro" id="IPR016187">
    <property type="entry name" value="CTDL_fold"/>
</dbReference>
<dbReference type="Pfam" id="PF03781">
    <property type="entry name" value="FGE-sulfatase"/>
    <property type="match status" value="1"/>
</dbReference>
<organism evidence="6 7">
    <name type="scientific">BD1-7 clade bacterium</name>
    <dbReference type="NCBI Taxonomy" id="2029982"/>
    <lineage>
        <taxon>Bacteria</taxon>
        <taxon>Pseudomonadati</taxon>
        <taxon>Pseudomonadota</taxon>
        <taxon>Gammaproteobacteria</taxon>
        <taxon>Cellvibrionales</taxon>
        <taxon>Spongiibacteraceae</taxon>
        <taxon>BD1-7 clade</taxon>
    </lineage>
</organism>
<dbReference type="GO" id="GO:0044875">
    <property type="term" value="F:gamma-glutamyl hercynylcysteine sulfoxide synthase activity"/>
    <property type="evidence" value="ECO:0007669"/>
    <property type="project" value="UniProtKB-EC"/>
</dbReference>
<dbReference type="Pfam" id="PF12867">
    <property type="entry name" value="DinB_2"/>
    <property type="match status" value="1"/>
</dbReference>
<dbReference type="EMBL" id="CACSIO010000012">
    <property type="protein sequence ID" value="CAA0108325.1"/>
    <property type="molecule type" value="Genomic_DNA"/>
</dbReference>
<protein>
    <submittedName>
        <fullName evidence="6">Hercynine oxygenase</fullName>
        <ecNumber evidence="6">1.14.99.50</ecNumber>
    </submittedName>
</protein>
<gene>
    <name evidence="6" type="primary">egtB</name>
    <name evidence="6" type="ORF">OPDIPICF_01328</name>
</gene>
<name>A0A5S9PTV6_9GAMM</name>
<evidence type="ECO:0000256" key="3">
    <source>
        <dbReference type="ARBA" id="ARBA00037882"/>
    </source>
</evidence>
<dbReference type="InterPro" id="IPR017806">
    <property type="entry name" value="EgtB"/>
</dbReference>
<evidence type="ECO:0000256" key="2">
    <source>
        <dbReference type="ARBA" id="ARBA00023004"/>
    </source>
</evidence>
<evidence type="ECO:0000313" key="7">
    <source>
        <dbReference type="Proteomes" id="UP000441399"/>
    </source>
</evidence>
<accession>A0A5S9PTV6</accession>
<dbReference type="Proteomes" id="UP000441399">
    <property type="component" value="Unassembled WGS sequence"/>
</dbReference>
<dbReference type="SUPFAM" id="SSF56436">
    <property type="entry name" value="C-type lectin-like"/>
    <property type="match status" value="1"/>
</dbReference>
<evidence type="ECO:0000259" key="5">
    <source>
        <dbReference type="Pfam" id="PF12867"/>
    </source>
</evidence>
<dbReference type="Gene3D" id="3.90.1580.10">
    <property type="entry name" value="paralog of FGE (formylglycine-generating enzyme)"/>
    <property type="match status" value="2"/>
</dbReference>